<keyword evidence="1" id="KW-0472">Membrane</keyword>
<feature type="domain" description="Fibronectin type-III" evidence="2">
    <location>
        <begin position="122"/>
        <end position="223"/>
    </location>
</feature>
<dbReference type="EMBL" id="JASPKY010000736">
    <property type="protein sequence ID" value="KAK9685958.1"/>
    <property type="molecule type" value="Genomic_DNA"/>
</dbReference>
<comment type="caution">
    <text evidence="3">The sequence shown here is derived from an EMBL/GenBank/DDBJ whole genome shotgun (WGS) entry which is preliminary data.</text>
</comment>
<dbReference type="SUPFAM" id="SSF49265">
    <property type="entry name" value="Fibronectin type III"/>
    <property type="match status" value="2"/>
</dbReference>
<keyword evidence="1" id="KW-1133">Transmembrane helix</keyword>
<feature type="transmembrane region" description="Helical" evidence="1">
    <location>
        <begin position="920"/>
        <end position="941"/>
    </location>
</feature>
<accession>A0AAW1I9A3</accession>
<gene>
    <name evidence="3" type="ORF">QE152_g37536</name>
</gene>
<evidence type="ECO:0000256" key="1">
    <source>
        <dbReference type="SAM" id="Phobius"/>
    </source>
</evidence>
<name>A0AAW1I9A3_POPJA</name>
<reference evidence="3 4" key="1">
    <citation type="journal article" date="2024" name="BMC Genomics">
        <title>De novo assembly and annotation of Popillia japonica's genome with initial clues to its potential as an invasive pest.</title>
        <authorList>
            <person name="Cucini C."/>
            <person name="Boschi S."/>
            <person name="Funari R."/>
            <person name="Cardaioli E."/>
            <person name="Iannotti N."/>
            <person name="Marturano G."/>
            <person name="Paoli F."/>
            <person name="Bruttini M."/>
            <person name="Carapelli A."/>
            <person name="Frati F."/>
            <person name="Nardi F."/>
        </authorList>
    </citation>
    <scope>NUCLEOTIDE SEQUENCE [LARGE SCALE GENOMIC DNA]</scope>
    <source>
        <strain evidence="3">DMR45628</strain>
    </source>
</reference>
<dbReference type="InterPro" id="IPR036116">
    <property type="entry name" value="FN3_sf"/>
</dbReference>
<dbReference type="PROSITE" id="PS50853">
    <property type="entry name" value="FN3"/>
    <property type="match status" value="1"/>
</dbReference>
<organism evidence="3 4">
    <name type="scientific">Popillia japonica</name>
    <name type="common">Japanese beetle</name>
    <dbReference type="NCBI Taxonomy" id="7064"/>
    <lineage>
        <taxon>Eukaryota</taxon>
        <taxon>Metazoa</taxon>
        <taxon>Ecdysozoa</taxon>
        <taxon>Arthropoda</taxon>
        <taxon>Hexapoda</taxon>
        <taxon>Insecta</taxon>
        <taxon>Pterygota</taxon>
        <taxon>Neoptera</taxon>
        <taxon>Endopterygota</taxon>
        <taxon>Coleoptera</taxon>
        <taxon>Polyphaga</taxon>
        <taxon>Scarabaeiformia</taxon>
        <taxon>Scarabaeidae</taxon>
        <taxon>Rutelinae</taxon>
        <taxon>Popillia</taxon>
    </lineage>
</organism>
<keyword evidence="1" id="KW-0812">Transmembrane</keyword>
<protein>
    <recommendedName>
        <fullName evidence="2">Fibronectin type-III domain-containing protein</fullName>
    </recommendedName>
</protein>
<proteinExistence type="predicted"/>
<evidence type="ECO:0000259" key="2">
    <source>
        <dbReference type="PROSITE" id="PS50853"/>
    </source>
</evidence>
<dbReference type="InterPro" id="IPR003961">
    <property type="entry name" value="FN3_dom"/>
</dbReference>
<dbReference type="Proteomes" id="UP001458880">
    <property type="component" value="Unassembled WGS sequence"/>
</dbReference>
<feature type="transmembrane region" description="Helical" evidence="1">
    <location>
        <begin position="87"/>
        <end position="109"/>
    </location>
</feature>
<keyword evidence="4" id="KW-1185">Reference proteome</keyword>
<sequence>MGQSFLKGITTPCDLREKWYITYMLFEQHYNHFNKLILTQEGHFVEDQFLALQALGEPITFAIAVARRLKMIILLEICFLIQSNSNLFPVIAAIIVAVCVTALVVGIVLGTRSSKCSDAASLPVNATVDSSFSNNLYSVTVNWFVPSEDEDCEVWYWVNYEYEQNGQYFNLTRNVTMLNDTSVPIFSIQPCVEVTFHIWPVNEDGEMSPDPKTLTYTNPTEVEAVENAEVDEDGVVTWEAPARYTACPLTYTLSVSIDGGTPENMSPTSETRYALTDISHCFRVDVVLEAVYEDISGTQNDVSYSEAVTNLKVETVDDQYRATWDTHPTESECNVQYRVTYDIEGVEGDPSEFTETTRDTFYEFEKLYCVSGTFSVTAFGDGDLTGETLEEPLEEFQSATIINLRANSDGLVEWDEIVELARCEISYQVSYNTDTGVENRLASIQDNSFQVPRDEFCATFDIRVAPIVSGKVGDEEEITVVVHPTEVEAVENAEIDEDGVVTWEAPARYTACPLTYTLSVSIDGGTPENMSPTSETRCLSFSKQKPLNILLSPTPKYTGILEKSTDGEEVVVSWDPFHNLNCEVEYKIVQKIDGQETELPNTSLNEHSVDFSMCVDYEFTITPVVGTTEYDSVTSVPFREDPTAADVVQNVRIDNGMIRWDAPLGNTECSLSYLVRVSSDSAASEDHGVDKTEFALADITYCFKLEVSILAVYGDISSDPTEALTVEEVPAVTNLKVEKSTDGESVDVKNKWPRNSSTEHLVKWAFCQETAVPNTSSNGHSVDFNLCVDYEFTITPVVGTTEYDSVPSEPFREGPAVIDTVQNMRIDNGVIRWDAPSGNPECSFSYLVRASSDSAAPVDHPVDDTEFPLADITYCFKLDISVIAVYDDISSEPTEALPVEEVYSHLNYYAKMLSRKTKTVLAGILTVAGIAVVTLAIVLLVRGLKSDDCEHAAIPLLLSIRRVNDNQDLEISWVEPWPNYECNVTYVLTYWINNGDKVTSNITDNSLTIYSVSLEPCSVLTAELMAVSEVGNLNEYNKTNTYTEFPRDAVIRDIQFTNTDDGLSVTWTRPEGTEACNISYDVYSFVELDTFTSVTLDTERFDISDDSYCFRVYILIVTMFRGQIALIDDATYEEEEIIQQPNFAISPENPQELIISWNKHYKYDLCMMDYHVVYSIVGMEEQSSNVTEPEARFNFLHCANANVTIETYGLGRNITGPIQTFDAVQWPEVTPVQDISFGDILNDVLPVSWFPSAYPSYCEIVYTVNAENPTTSETTTCTGTTECGIRLNDFCPTTEIEIRASLLNGEVINGEPATGIYDCE</sequence>
<evidence type="ECO:0000313" key="3">
    <source>
        <dbReference type="EMBL" id="KAK9685958.1"/>
    </source>
</evidence>
<evidence type="ECO:0000313" key="4">
    <source>
        <dbReference type="Proteomes" id="UP001458880"/>
    </source>
</evidence>